<evidence type="ECO:0000313" key="2">
    <source>
        <dbReference type="EMBL" id="KKK53578.1"/>
    </source>
</evidence>
<evidence type="ECO:0000256" key="1">
    <source>
        <dbReference type="SAM" id="MobiDB-lite"/>
    </source>
</evidence>
<reference evidence="2" key="1">
    <citation type="journal article" date="2015" name="Nature">
        <title>Complex archaea that bridge the gap between prokaryotes and eukaryotes.</title>
        <authorList>
            <person name="Spang A."/>
            <person name="Saw J.H."/>
            <person name="Jorgensen S.L."/>
            <person name="Zaremba-Niedzwiedzka K."/>
            <person name="Martijn J."/>
            <person name="Lind A.E."/>
            <person name="van Eijk R."/>
            <person name="Schleper C."/>
            <person name="Guy L."/>
            <person name="Ettema T.J."/>
        </authorList>
    </citation>
    <scope>NUCLEOTIDE SEQUENCE</scope>
</reference>
<accession>A0A0F8WAC9</accession>
<name>A0A0F8WAC9_9ZZZZ</name>
<feature type="region of interest" description="Disordered" evidence="1">
    <location>
        <begin position="45"/>
        <end position="73"/>
    </location>
</feature>
<organism evidence="2">
    <name type="scientific">marine sediment metagenome</name>
    <dbReference type="NCBI Taxonomy" id="412755"/>
    <lineage>
        <taxon>unclassified sequences</taxon>
        <taxon>metagenomes</taxon>
        <taxon>ecological metagenomes</taxon>
    </lineage>
</organism>
<comment type="caution">
    <text evidence="2">The sequence shown here is derived from an EMBL/GenBank/DDBJ whole genome shotgun (WGS) entry which is preliminary data.</text>
</comment>
<dbReference type="EMBL" id="LAZR01066431">
    <property type="protein sequence ID" value="KKK53578.1"/>
    <property type="molecule type" value="Genomic_DNA"/>
</dbReference>
<proteinExistence type="predicted"/>
<dbReference type="AlphaFoldDB" id="A0A0F8WAC9"/>
<sequence>MSIHSTYFKLAEDHEKAQEGRNFLMATMISLKNGSTTLDEIEIVGPNGEGGIKMVPKSPKPDEPTPVAETPTE</sequence>
<gene>
    <name evidence="2" type="ORF">LCGC14_3093370</name>
</gene>
<protein>
    <submittedName>
        <fullName evidence="2">Uncharacterized protein</fullName>
    </submittedName>
</protein>